<protein>
    <recommendedName>
        <fullName evidence="3">Gag-Pol polyprotein</fullName>
    </recommendedName>
</protein>
<organism evidence="2">
    <name type="scientific">Tanacetum cinerariifolium</name>
    <name type="common">Dalmatian daisy</name>
    <name type="synonym">Chrysanthemum cinerariifolium</name>
    <dbReference type="NCBI Taxonomy" id="118510"/>
    <lineage>
        <taxon>Eukaryota</taxon>
        <taxon>Viridiplantae</taxon>
        <taxon>Streptophyta</taxon>
        <taxon>Embryophyta</taxon>
        <taxon>Tracheophyta</taxon>
        <taxon>Spermatophyta</taxon>
        <taxon>Magnoliopsida</taxon>
        <taxon>eudicotyledons</taxon>
        <taxon>Gunneridae</taxon>
        <taxon>Pentapetalae</taxon>
        <taxon>asterids</taxon>
        <taxon>campanulids</taxon>
        <taxon>Asterales</taxon>
        <taxon>Asteraceae</taxon>
        <taxon>Asteroideae</taxon>
        <taxon>Anthemideae</taxon>
        <taxon>Anthemidinae</taxon>
        <taxon>Tanacetum</taxon>
    </lineage>
</organism>
<evidence type="ECO:0000313" key="2">
    <source>
        <dbReference type="EMBL" id="GFD06318.1"/>
    </source>
</evidence>
<sequence>NVSHGDKTGTTLNELDLLFSPMFDELLNGFTKVVSKSFAVSAADAPNQRQQPTTQLNNHTTPAPTCQNPPITSNVISSENINQAEPHAENDEITNDEFINIFSTPVQDKGETSSRHVDSSNMHTFYQRYPSEQRWTKDHPLEQVIGNPSQSFRTRRQLELDAEMYMFALTVSRTEPKNIKEAMADSAWNESMQEELYQFDRLNVWELVDIPLCSNVINLKWLW</sequence>
<feature type="non-terminal residue" evidence="2">
    <location>
        <position position="223"/>
    </location>
</feature>
<evidence type="ECO:0000256" key="1">
    <source>
        <dbReference type="SAM" id="MobiDB-lite"/>
    </source>
</evidence>
<evidence type="ECO:0008006" key="3">
    <source>
        <dbReference type="Google" id="ProtNLM"/>
    </source>
</evidence>
<gene>
    <name evidence="2" type="ORF">Tci_878287</name>
</gene>
<accession>A0A699TA89</accession>
<feature type="region of interest" description="Disordered" evidence="1">
    <location>
        <begin position="44"/>
        <end position="74"/>
    </location>
</feature>
<reference evidence="2" key="1">
    <citation type="journal article" date="2019" name="Sci. Rep.">
        <title>Draft genome of Tanacetum cinerariifolium, the natural source of mosquito coil.</title>
        <authorList>
            <person name="Yamashiro T."/>
            <person name="Shiraishi A."/>
            <person name="Satake H."/>
            <person name="Nakayama K."/>
        </authorList>
    </citation>
    <scope>NUCLEOTIDE SEQUENCE</scope>
</reference>
<comment type="caution">
    <text evidence="2">The sequence shown here is derived from an EMBL/GenBank/DDBJ whole genome shotgun (WGS) entry which is preliminary data.</text>
</comment>
<dbReference type="AlphaFoldDB" id="A0A699TA89"/>
<feature type="non-terminal residue" evidence="2">
    <location>
        <position position="1"/>
    </location>
</feature>
<dbReference type="EMBL" id="BKCJ011224040">
    <property type="protein sequence ID" value="GFD06318.1"/>
    <property type="molecule type" value="Genomic_DNA"/>
</dbReference>
<proteinExistence type="predicted"/>
<name>A0A699TA89_TANCI</name>
<feature type="compositionally biased region" description="Polar residues" evidence="1">
    <location>
        <begin position="47"/>
        <end position="74"/>
    </location>
</feature>